<sequence>MSVAHTAGHLLLILLLTEARKTLGNAHSLCLDLTIKSQSRPGQPWCQVQGSVDTKPFLQYDSDSNKVKPLGFLGKEVNDTKVWTELSQTLAEAGKELKMVLPVIKLDKKEMRGPPTLQVKMCCQREAEQCSGASLHFSLNGRTALLLDTMSVTWTVIDPGATSIKEEWENNQELAEYFRKISTGDCSYLLREFLKHWENMLLPEPTASPTMVPPTEQPMAPAISPITWIAPGVLAIFVIMGIVACILYKKRRRCSQEAPDRGSVGLRTQSLLGCLTSPAFTLVPGEQTLGIPSLSISYNDTVAAPSGVSCPI</sequence>
<accession>A0AC11DW23</accession>
<evidence type="ECO:0000313" key="1">
    <source>
        <dbReference type="Ensembl" id="ENSOARP00020048008.1"/>
    </source>
</evidence>
<reference evidence="1" key="1">
    <citation type="submission" date="2020-11" db="EMBL/GenBank/DDBJ databases">
        <authorList>
            <person name="Davenport K.M."/>
            <person name="Bickhart D.M."/>
            <person name="Smith T.P.L."/>
            <person name="Murdoch B.M."/>
            <person name="Rosen B.D."/>
        </authorList>
    </citation>
    <scope>NUCLEOTIDE SEQUENCE [LARGE SCALE GENOMIC DNA]</scope>
    <source>
        <strain evidence="1">OAR_USU_Benz2616</strain>
    </source>
</reference>
<organism evidence="1">
    <name type="scientific">Ovis aries</name>
    <name type="common">Sheep</name>
    <dbReference type="NCBI Taxonomy" id="9940"/>
    <lineage>
        <taxon>Eukaryota</taxon>
        <taxon>Metazoa</taxon>
        <taxon>Chordata</taxon>
        <taxon>Craniata</taxon>
        <taxon>Vertebrata</taxon>
        <taxon>Euteleostomi</taxon>
        <taxon>Mammalia</taxon>
        <taxon>Eutheria</taxon>
        <taxon>Laurasiatheria</taxon>
        <taxon>Artiodactyla</taxon>
        <taxon>Ruminantia</taxon>
        <taxon>Pecora</taxon>
        <taxon>Bovidae</taxon>
        <taxon>Caprinae</taxon>
        <taxon>Ovis</taxon>
    </lineage>
</organism>
<reference evidence="1" key="2">
    <citation type="submission" date="2025-08" db="UniProtKB">
        <authorList>
            <consortium name="Ensembl"/>
        </authorList>
    </citation>
    <scope>IDENTIFICATION</scope>
</reference>
<name>A0AC11DW23_SHEEP</name>
<proteinExistence type="predicted"/>
<dbReference type="Ensembl" id="ENSOART00020050251.1">
    <property type="protein sequence ID" value="ENSOARP00020048008.1"/>
    <property type="gene ID" value="ENSOARG00020004455.2"/>
</dbReference>
<protein>
    <submittedName>
        <fullName evidence="1">Uncharacterized protein</fullName>
    </submittedName>
</protein>
<reference evidence="1" key="3">
    <citation type="submission" date="2025-09" db="UniProtKB">
        <authorList>
            <consortium name="Ensembl"/>
        </authorList>
    </citation>
    <scope>IDENTIFICATION</scope>
</reference>